<evidence type="ECO:0000256" key="6">
    <source>
        <dbReference type="ARBA" id="ARBA00023136"/>
    </source>
</evidence>
<evidence type="ECO:0000256" key="4">
    <source>
        <dbReference type="ARBA" id="ARBA00022692"/>
    </source>
</evidence>
<keyword evidence="3" id="KW-1003">Cell membrane</keyword>
<proteinExistence type="inferred from homology"/>
<feature type="transmembrane region" description="Helical" evidence="7">
    <location>
        <begin position="249"/>
        <end position="271"/>
    </location>
</feature>
<dbReference type="InterPro" id="IPR000515">
    <property type="entry name" value="MetI-like"/>
</dbReference>
<dbReference type="RefSeq" id="WP_106712781.1">
    <property type="nucleotide sequence ID" value="NZ_PGGO01000016.1"/>
</dbReference>
<evidence type="ECO:0000259" key="8">
    <source>
        <dbReference type="PROSITE" id="PS50928"/>
    </source>
</evidence>
<feature type="transmembrane region" description="Helical" evidence="7">
    <location>
        <begin position="84"/>
        <end position="103"/>
    </location>
</feature>
<reference evidence="10" key="1">
    <citation type="submission" date="2017-11" db="EMBL/GenBank/DDBJ databases">
        <authorList>
            <person name="Kuznetsova I."/>
            <person name="Sazanova A."/>
            <person name="Chirak E."/>
            <person name="Safronova V."/>
            <person name="Willems A."/>
        </authorList>
    </citation>
    <scope>NUCLEOTIDE SEQUENCE [LARGE SCALE GENOMIC DNA]</scope>
    <source>
        <strain evidence="10">STM 196</strain>
    </source>
</reference>
<dbReference type="CDD" id="cd06261">
    <property type="entry name" value="TM_PBP2"/>
    <property type="match status" value="1"/>
</dbReference>
<dbReference type="PANTHER" id="PTHR43744">
    <property type="entry name" value="ABC TRANSPORTER PERMEASE PROTEIN MG189-RELATED-RELATED"/>
    <property type="match status" value="1"/>
</dbReference>
<dbReference type="PANTHER" id="PTHR43744:SF12">
    <property type="entry name" value="ABC TRANSPORTER PERMEASE PROTEIN MG189-RELATED"/>
    <property type="match status" value="1"/>
</dbReference>
<feature type="transmembrane region" description="Helical" evidence="7">
    <location>
        <begin position="148"/>
        <end position="171"/>
    </location>
</feature>
<comment type="similarity">
    <text evidence="7">Belongs to the binding-protein-dependent transport system permease family.</text>
</comment>
<organism evidence="9 10">
    <name type="scientific">Phyllobacterium brassicacearum</name>
    <dbReference type="NCBI Taxonomy" id="314235"/>
    <lineage>
        <taxon>Bacteria</taxon>
        <taxon>Pseudomonadati</taxon>
        <taxon>Pseudomonadota</taxon>
        <taxon>Alphaproteobacteria</taxon>
        <taxon>Hyphomicrobiales</taxon>
        <taxon>Phyllobacteriaceae</taxon>
        <taxon>Phyllobacterium</taxon>
    </lineage>
</organism>
<evidence type="ECO:0000313" key="10">
    <source>
        <dbReference type="Proteomes" id="UP000241444"/>
    </source>
</evidence>
<protein>
    <recommendedName>
        <fullName evidence="8">ABC transmembrane type-1 domain-containing protein</fullName>
    </recommendedName>
</protein>
<dbReference type="GO" id="GO:0055085">
    <property type="term" value="P:transmembrane transport"/>
    <property type="evidence" value="ECO:0007669"/>
    <property type="project" value="InterPro"/>
</dbReference>
<gene>
    <name evidence="9" type="ORF">CU102_19525</name>
</gene>
<sequence>MSDTLILAHRRDVFRFTARFLGYTLLAVLLAVWSGPIVLVLITSIKSNQDFLAGPFSIPSHPTFQPYIDVWNSLGFSGLLANSFLYATAGSALAVILALVPAFALSRMEVPGKTFIFGLILTGLMLPQQTVLIPLYDTLRTLHLLDTKIGLIIVHAAYGMPAQILILRGFMTSIPREIEKAAYVEGATDFRVFYKIILPLSLPGIVVGFTLNFIAIWKEFVFGLVLLNSEENFPVTVGMLKLNSDRYMAVFNLPAAGLVISQIPIIVLFILTYRKIASGNFAGAVKG</sequence>
<evidence type="ECO:0000256" key="2">
    <source>
        <dbReference type="ARBA" id="ARBA00022448"/>
    </source>
</evidence>
<dbReference type="SUPFAM" id="SSF161098">
    <property type="entry name" value="MetI-like"/>
    <property type="match status" value="1"/>
</dbReference>
<dbReference type="Proteomes" id="UP000241444">
    <property type="component" value="Unassembled WGS sequence"/>
</dbReference>
<name>A0A2P7BGV9_9HYPH</name>
<evidence type="ECO:0000256" key="5">
    <source>
        <dbReference type="ARBA" id="ARBA00022989"/>
    </source>
</evidence>
<evidence type="ECO:0000313" key="9">
    <source>
        <dbReference type="EMBL" id="PSH65685.1"/>
    </source>
</evidence>
<keyword evidence="5 7" id="KW-1133">Transmembrane helix</keyword>
<comment type="subcellular location">
    <subcellularLocation>
        <location evidence="1 7">Cell membrane</location>
        <topology evidence="1 7">Multi-pass membrane protein</topology>
    </subcellularLocation>
</comment>
<feature type="transmembrane region" description="Helical" evidence="7">
    <location>
        <begin position="192"/>
        <end position="217"/>
    </location>
</feature>
<keyword evidence="10" id="KW-1185">Reference proteome</keyword>
<dbReference type="Gene3D" id="1.10.3720.10">
    <property type="entry name" value="MetI-like"/>
    <property type="match status" value="1"/>
</dbReference>
<dbReference type="InterPro" id="IPR035906">
    <property type="entry name" value="MetI-like_sf"/>
</dbReference>
<keyword evidence="6 7" id="KW-0472">Membrane</keyword>
<feature type="transmembrane region" description="Helical" evidence="7">
    <location>
        <begin position="115"/>
        <end position="136"/>
    </location>
</feature>
<evidence type="ECO:0000256" key="3">
    <source>
        <dbReference type="ARBA" id="ARBA00022475"/>
    </source>
</evidence>
<keyword evidence="4 7" id="KW-0812">Transmembrane</keyword>
<dbReference type="AlphaFoldDB" id="A0A2P7BGV9"/>
<keyword evidence="2 7" id="KW-0813">Transport</keyword>
<evidence type="ECO:0000256" key="7">
    <source>
        <dbReference type="RuleBase" id="RU363032"/>
    </source>
</evidence>
<accession>A0A2P7BGV9</accession>
<dbReference type="Pfam" id="PF00528">
    <property type="entry name" value="BPD_transp_1"/>
    <property type="match status" value="1"/>
</dbReference>
<comment type="caution">
    <text evidence="9">The sequence shown here is derived from an EMBL/GenBank/DDBJ whole genome shotgun (WGS) entry which is preliminary data.</text>
</comment>
<dbReference type="EMBL" id="PGGO01000016">
    <property type="protein sequence ID" value="PSH65685.1"/>
    <property type="molecule type" value="Genomic_DNA"/>
</dbReference>
<dbReference type="OrthoDB" id="9815445at2"/>
<dbReference type="PROSITE" id="PS50928">
    <property type="entry name" value="ABC_TM1"/>
    <property type="match status" value="1"/>
</dbReference>
<dbReference type="GO" id="GO:0005886">
    <property type="term" value="C:plasma membrane"/>
    <property type="evidence" value="ECO:0007669"/>
    <property type="project" value="UniProtKB-SubCell"/>
</dbReference>
<feature type="transmembrane region" description="Helical" evidence="7">
    <location>
        <begin position="20"/>
        <end position="42"/>
    </location>
</feature>
<evidence type="ECO:0000256" key="1">
    <source>
        <dbReference type="ARBA" id="ARBA00004651"/>
    </source>
</evidence>
<feature type="domain" description="ABC transmembrane type-1" evidence="8">
    <location>
        <begin position="80"/>
        <end position="272"/>
    </location>
</feature>